<evidence type="ECO:0000256" key="3">
    <source>
        <dbReference type="ARBA" id="ARBA00023002"/>
    </source>
</evidence>
<evidence type="ECO:0000256" key="2">
    <source>
        <dbReference type="ARBA" id="ARBA00022857"/>
    </source>
</evidence>
<name>M2N6P7_BAUPA</name>
<dbReference type="Proteomes" id="UP000011761">
    <property type="component" value="Unassembled WGS sequence"/>
</dbReference>
<dbReference type="PANTHER" id="PTHR44169:SF6">
    <property type="entry name" value="NADPH-DEPENDENT 1-ACYLDIHYDROXYACETONE PHOSPHATE REDUCTASE"/>
    <property type="match status" value="1"/>
</dbReference>
<keyword evidence="6" id="KW-1185">Reference proteome</keyword>
<dbReference type="FunFam" id="3.40.50.720:FF:000261">
    <property type="entry name" value="NADPH-dependent 1-acyldihydroxyacetone phosphate reductase"/>
    <property type="match status" value="1"/>
</dbReference>
<gene>
    <name evidence="5" type="ORF">BAUCODRAFT_124075</name>
</gene>
<organism evidence="5 6">
    <name type="scientific">Baudoinia panamericana (strain UAMH 10762)</name>
    <name type="common">Angels' share fungus</name>
    <name type="synonym">Baudoinia compniacensis (strain UAMH 10762)</name>
    <dbReference type="NCBI Taxonomy" id="717646"/>
    <lineage>
        <taxon>Eukaryota</taxon>
        <taxon>Fungi</taxon>
        <taxon>Dikarya</taxon>
        <taxon>Ascomycota</taxon>
        <taxon>Pezizomycotina</taxon>
        <taxon>Dothideomycetes</taxon>
        <taxon>Dothideomycetidae</taxon>
        <taxon>Mycosphaerellales</taxon>
        <taxon>Teratosphaeriaceae</taxon>
        <taxon>Baudoinia</taxon>
    </lineage>
</organism>
<dbReference type="GO" id="GO:0006654">
    <property type="term" value="P:phosphatidic acid biosynthetic process"/>
    <property type="evidence" value="ECO:0007669"/>
    <property type="project" value="TreeGrafter"/>
</dbReference>
<dbReference type="PRINTS" id="PR00081">
    <property type="entry name" value="GDHRDH"/>
</dbReference>
<sequence length="278" mass="30625">MTKTVLITGCSSGIGHALALEFKAKGLRVFATARKASSLADLEARGIEPLSLEVTSIDSIKALKDEVASRTGGGLDYLVNNAGRNYTVPALDVDIDEVRSVFETNVFAVMRMCQTFAPLLIAAKGTIVQIDSLAGIMPYVFGSVYGASKAALHSYSDTLRVELAPFDVRVVNVITGGVKSDLGRIERVLPRDSICLPIEEDYARRQKYTSAQAITAEDYAHAVVPQVLNMTAKDTLWEGGMAWVVWFLTFFPRRVLDWHFSRTFKLWKLKGSDTKKLR</sequence>
<evidence type="ECO:0000313" key="6">
    <source>
        <dbReference type="Proteomes" id="UP000011761"/>
    </source>
</evidence>
<dbReference type="PRINTS" id="PR00080">
    <property type="entry name" value="SDRFAMILY"/>
</dbReference>
<protein>
    <submittedName>
        <fullName evidence="5">Uncharacterized protein</fullName>
    </submittedName>
</protein>
<dbReference type="STRING" id="717646.M2N6P7"/>
<reference evidence="5 6" key="1">
    <citation type="journal article" date="2012" name="PLoS Pathog.">
        <title>Diverse lifestyles and strategies of plant pathogenesis encoded in the genomes of eighteen Dothideomycetes fungi.</title>
        <authorList>
            <person name="Ohm R.A."/>
            <person name="Feau N."/>
            <person name="Henrissat B."/>
            <person name="Schoch C.L."/>
            <person name="Horwitz B.A."/>
            <person name="Barry K.W."/>
            <person name="Condon B.J."/>
            <person name="Copeland A.C."/>
            <person name="Dhillon B."/>
            <person name="Glaser F."/>
            <person name="Hesse C.N."/>
            <person name="Kosti I."/>
            <person name="LaButti K."/>
            <person name="Lindquist E.A."/>
            <person name="Lucas S."/>
            <person name="Salamov A.A."/>
            <person name="Bradshaw R.E."/>
            <person name="Ciuffetti L."/>
            <person name="Hamelin R.C."/>
            <person name="Kema G.H.J."/>
            <person name="Lawrence C."/>
            <person name="Scott J.A."/>
            <person name="Spatafora J.W."/>
            <person name="Turgeon B.G."/>
            <person name="de Wit P.J.G.M."/>
            <person name="Zhong S."/>
            <person name="Goodwin S.B."/>
            <person name="Grigoriev I.V."/>
        </authorList>
    </citation>
    <scope>NUCLEOTIDE SEQUENCE [LARGE SCALE GENOMIC DNA]</scope>
    <source>
        <strain evidence="5 6">UAMH 10762</strain>
    </source>
</reference>
<dbReference type="GO" id="GO:0019433">
    <property type="term" value="P:triglyceride catabolic process"/>
    <property type="evidence" value="ECO:0007669"/>
    <property type="project" value="TreeGrafter"/>
</dbReference>
<evidence type="ECO:0000256" key="1">
    <source>
        <dbReference type="ARBA" id="ARBA00006484"/>
    </source>
</evidence>
<proteinExistence type="inferred from homology"/>
<dbReference type="EMBL" id="KB445558">
    <property type="protein sequence ID" value="EMC94450.1"/>
    <property type="molecule type" value="Genomic_DNA"/>
</dbReference>
<dbReference type="HOGENOM" id="CLU_010194_2_9_1"/>
<dbReference type="OrthoDB" id="2102561at2759"/>
<keyword evidence="2" id="KW-0521">NADP</keyword>
<dbReference type="Pfam" id="PF00106">
    <property type="entry name" value="adh_short"/>
    <property type="match status" value="1"/>
</dbReference>
<keyword evidence="3" id="KW-0560">Oxidoreductase</keyword>
<dbReference type="CDD" id="cd05374">
    <property type="entry name" value="17beta-HSD-like_SDR_c"/>
    <property type="match status" value="1"/>
</dbReference>
<evidence type="ECO:0000313" key="5">
    <source>
        <dbReference type="EMBL" id="EMC94450.1"/>
    </source>
</evidence>
<dbReference type="Gene3D" id="3.40.50.720">
    <property type="entry name" value="NAD(P)-binding Rossmann-like Domain"/>
    <property type="match status" value="1"/>
</dbReference>
<dbReference type="GO" id="GO:0000140">
    <property type="term" value="F:acylglycerone-phosphate reductase (NADP+) activity"/>
    <property type="evidence" value="ECO:0007669"/>
    <property type="project" value="TreeGrafter"/>
</dbReference>
<dbReference type="GO" id="GO:0005811">
    <property type="term" value="C:lipid droplet"/>
    <property type="evidence" value="ECO:0007669"/>
    <property type="project" value="TreeGrafter"/>
</dbReference>
<dbReference type="RefSeq" id="XP_007678319.1">
    <property type="nucleotide sequence ID" value="XM_007680129.1"/>
</dbReference>
<dbReference type="PANTHER" id="PTHR44169">
    <property type="entry name" value="NADPH-DEPENDENT 1-ACYLDIHYDROXYACETONE PHOSPHATE REDUCTASE"/>
    <property type="match status" value="1"/>
</dbReference>
<dbReference type="AlphaFoldDB" id="M2N6P7"/>
<dbReference type="GO" id="GO:0004806">
    <property type="term" value="F:triacylglycerol lipase activity"/>
    <property type="evidence" value="ECO:0007669"/>
    <property type="project" value="TreeGrafter"/>
</dbReference>
<dbReference type="OMA" id="CRVFASD"/>
<comment type="similarity">
    <text evidence="1 4">Belongs to the short-chain dehydrogenases/reductases (SDR) family.</text>
</comment>
<dbReference type="eggNOG" id="KOG1209">
    <property type="taxonomic scope" value="Eukaryota"/>
</dbReference>
<dbReference type="GeneID" id="19107849"/>
<dbReference type="GO" id="GO:0005783">
    <property type="term" value="C:endoplasmic reticulum"/>
    <property type="evidence" value="ECO:0007669"/>
    <property type="project" value="TreeGrafter"/>
</dbReference>
<dbReference type="SUPFAM" id="SSF51735">
    <property type="entry name" value="NAD(P)-binding Rossmann-fold domains"/>
    <property type="match status" value="1"/>
</dbReference>
<dbReference type="KEGG" id="bcom:BAUCODRAFT_124075"/>
<dbReference type="InterPro" id="IPR020904">
    <property type="entry name" value="Sc_DH/Rdtase_CS"/>
</dbReference>
<evidence type="ECO:0000256" key="4">
    <source>
        <dbReference type="RuleBase" id="RU000363"/>
    </source>
</evidence>
<dbReference type="InterPro" id="IPR036291">
    <property type="entry name" value="NAD(P)-bd_dom_sf"/>
</dbReference>
<dbReference type="PROSITE" id="PS00061">
    <property type="entry name" value="ADH_SHORT"/>
    <property type="match status" value="1"/>
</dbReference>
<dbReference type="InterPro" id="IPR002347">
    <property type="entry name" value="SDR_fam"/>
</dbReference>
<accession>M2N6P7</accession>